<reference evidence="3" key="2">
    <citation type="submission" date="2023-06" db="EMBL/GenBank/DDBJ databases">
        <authorList>
            <consortium name="Lawrence Berkeley National Laboratory"/>
            <person name="Mondo S.J."/>
            <person name="Hensen N."/>
            <person name="Bonometti L."/>
            <person name="Westerberg I."/>
            <person name="Brannstrom I.O."/>
            <person name="Guillou S."/>
            <person name="Cros-Aarteil S."/>
            <person name="Calhoun S."/>
            <person name="Haridas S."/>
            <person name="Kuo A."/>
            <person name="Pangilinan J."/>
            <person name="Riley R."/>
            <person name="Labutti K."/>
            <person name="Andreopoulos B."/>
            <person name="Lipzen A."/>
            <person name="Chen C."/>
            <person name="Yanf M."/>
            <person name="Daum C."/>
            <person name="Ng V."/>
            <person name="Clum A."/>
            <person name="Steindorff A."/>
            <person name="Ohm R."/>
            <person name="Martin F."/>
            <person name="Silar P."/>
            <person name="Natvig D."/>
            <person name="Lalanne C."/>
            <person name="Gautier V."/>
            <person name="Ament-Velasquez S.L."/>
            <person name="Kruys A."/>
            <person name="Hutchinson M.I."/>
            <person name="Powell A.J."/>
            <person name="Barry K."/>
            <person name="Miller A.N."/>
            <person name="Grigoriev I.V."/>
            <person name="Debuchy R."/>
            <person name="Gladieux P."/>
            <person name="Thoren M.H."/>
            <person name="Johannesson H."/>
        </authorList>
    </citation>
    <scope>NUCLEOTIDE SEQUENCE</scope>
    <source>
        <strain evidence="3">PSN324</strain>
    </source>
</reference>
<dbReference type="EMBL" id="MU865161">
    <property type="protein sequence ID" value="KAK4456826.1"/>
    <property type="molecule type" value="Genomic_DNA"/>
</dbReference>
<dbReference type="AlphaFoldDB" id="A0AAV9HA88"/>
<dbReference type="SUPFAM" id="SSF52047">
    <property type="entry name" value="RNI-like"/>
    <property type="match status" value="1"/>
</dbReference>
<dbReference type="InterPro" id="IPR001810">
    <property type="entry name" value="F-box_dom"/>
</dbReference>
<evidence type="ECO:0000259" key="2">
    <source>
        <dbReference type="Pfam" id="PF00646"/>
    </source>
</evidence>
<dbReference type="Pfam" id="PF00646">
    <property type="entry name" value="F-box"/>
    <property type="match status" value="1"/>
</dbReference>
<sequence length="421" mass="48102">MLPNREYRQGGVPRPAIPAAHRNGKRTSLESIPNELLHLICSFMPGSSLKQFRATSRLIGAIADYYALKQFRFWLHADSFDVLRSIAKHPHRSQCIKSLVYMTATLRRHRPRRLTNGQDDADVPEEIIISPDSDFELLSEVIPKLTSLEEMVVSNYGDRRDTAPIPSAFSAIASPGFRDGSCTKIRHMRAMIDGIAAAGSSVRLKSIRTGWLSHRDFDPSDPDIETRGTLFHLNPDTLAHLTTFDVMIRTGAWSKVERRNAGLRQILSRMPCLETLSLEFERPSHYFTPTMLEDFIPAGQHWPKLKSLHIGRVHTDREPLHDFLLRHKNSLETLSLLDPSFTKTSWGTFLPQVKESFRSRQLEVLLFGFVQGRSEEIDAYGQQPVEWFLSSSIEQYYQDHAESKTNKVRDFVLSDSVDTWQ</sequence>
<evidence type="ECO:0000313" key="3">
    <source>
        <dbReference type="EMBL" id="KAK4456826.1"/>
    </source>
</evidence>
<comment type="caution">
    <text evidence="3">The sequence shown here is derived from an EMBL/GenBank/DDBJ whole genome shotgun (WGS) entry which is preliminary data.</text>
</comment>
<dbReference type="Proteomes" id="UP001321749">
    <property type="component" value="Unassembled WGS sequence"/>
</dbReference>
<protein>
    <recommendedName>
        <fullName evidence="2">F-box domain-containing protein</fullName>
    </recommendedName>
</protein>
<evidence type="ECO:0000313" key="4">
    <source>
        <dbReference type="Proteomes" id="UP001321749"/>
    </source>
</evidence>
<organism evidence="3 4">
    <name type="scientific">Cladorrhinum samala</name>
    <dbReference type="NCBI Taxonomy" id="585594"/>
    <lineage>
        <taxon>Eukaryota</taxon>
        <taxon>Fungi</taxon>
        <taxon>Dikarya</taxon>
        <taxon>Ascomycota</taxon>
        <taxon>Pezizomycotina</taxon>
        <taxon>Sordariomycetes</taxon>
        <taxon>Sordariomycetidae</taxon>
        <taxon>Sordariales</taxon>
        <taxon>Podosporaceae</taxon>
        <taxon>Cladorrhinum</taxon>
    </lineage>
</organism>
<keyword evidence="4" id="KW-1185">Reference proteome</keyword>
<dbReference type="InterPro" id="IPR036047">
    <property type="entry name" value="F-box-like_dom_sf"/>
</dbReference>
<feature type="domain" description="F-box" evidence="2">
    <location>
        <begin position="29"/>
        <end position="64"/>
    </location>
</feature>
<feature type="region of interest" description="Disordered" evidence="1">
    <location>
        <begin position="1"/>
        <end position="24"/>
    </location>
</feature>
<reference evidence="3" key="1">
    <citation type="journal article" date="2023" name="Mol. Phylogenet. Evol.">
        <title>Genome-scale phylogeny and comparative genomics of the fungal order Sordariales.</title>
        <authorList>
            <person name="Hensen N."/>
            <person name="Bonometti L."/>
            <person name="Westerberg I."/>
            <person name="Brannstrom I.O."/>
            <person name="Guillou S."/>
            <person name="Cros-Aarteil S."/>
            <person name="Calhoun S."/>
            <person name="Haridas S."/>
            <person name="Kuo A."/>
            <person name="Mondo S."/>
            <person name="Pangilinan J."/>
            <person name="Riley R."/>
            <person name="LaButti K."/>
            <person name="Andreopoulos B."/>
            <person name="Lipzen A."/>
            <person name="Chen C."/>
            <person name="Yan M."/>
            <person name="Daum C."/>
            <person name="Ng V."/>
            <person name="Clum A."/>
            <person name="Steindorff A."/>
            <person name="Ohm R.A."/>
            <person name="Martin F."/>
            <person name="Silar P."/>
            <person name="Natvig D.O."/>
            <person name="Lalanne C."/>
            <person name="Gautier V."/>
            <person name="Ament-Velasquez S.L."/>
            <person name="Kruys A."/>
            <person name="Hutchinson M.I."/>
            <person name="Powell A.J."/>
            <person name="Barry K."/>
            <person name="Miller A.N."/>
            <person name="Grigoriev I.V."/>
            <person name="Debuchy R."/>
            <person name="Gladieux P."/>
            <person name="Hiltunen Thoren M."/>
            <person name="Johannesson H."/>
        </authorList>
    </citation>
    <scope>NUCLEOTIDE SEQUENCE</scope>
    <source>
        <strain evidence="3">PSN324</strain>
    </source>
</reference>
<dbReference type="SUPFAM" id="SSF81383">
    <property type="entry name" value="F-box domain"/>
    <property type="match status" value="1"/>
</dbReference>
<proteinExistence type="predicted"/>
<gene>
    <name evidence="3" type="ORF">QBC42DRAFT_280497</name>
</gene>
<accession>A0AAV9HA88</accession>
<name>A0AAV9HA88_9PEZI</name>
<evidence type="ECO:0000256" key="1">
    <source>
        <dbReference type="SAM" id="MobiDB-lite"/>
    </source>
</evidence>